<dbReference type="Proteomes" id="UP001500151">
    <property type="component" value="Unassembled WGS sequence"/>
</dbReference>
<sequence>MDPWVWKPLWYRKRSRYYSGLGPSGGRRDLHGLGAFRKTRPMSTPSNLLTATIDTAVTTKAEKAAQHRAAQRRPTPSSAKYISTLSVVGVRGYGEMSPSW</sequence>
<reference evidence="2" key="1">
    <citation type="journal article" date="2019" name="Int. J. Syst. Evol. Microbiol.">
        <title>The Global Catalogue of Microorganisms (GCM) 10K type strain sequencing project: providing services to taxonomists for standard genome sequencing and annotation.</title>
        <authorList>
            <consortium name="The Broad Institute Genomics Platform"/>
            <consortium name="The Broad Institute Genome Sequencing Center for Infectious Disease"/>
            <person name="Wu L."/>
            <person name="Ma J."/>
        </authorList>
    </citation>
    <scope>NUCLEOTIDE SEQUENCE [LARGE SCALE GENOMIC DNA]</scope>
    <source>
        <strain evidence="2">JCM 4524</strain>
    </source>
</reference>
<keyword evidence="2" id="KW-1185">Reference proteome</keyword>
<organism evidence="1 2">
    <name type="scientific">Streptomyces vastus</name>
    <dbReference type="NCBI Taxonomy" id="285451"/>
    <lineage>
        <taxon>Bacteria</taxon>
        <taxon>Bacillati</taxon>
        <taxon>Actinomycetota</taxon>
        <taxon>Actinomycetes</taxon>
        <taxon>Kitasatosporales</taxon>
        <taxon>Streptomycetaceae</taxon>
        <taxon>Streptomyces</taxon>
    </lineage>
</organism>
<name>A0ABP6DCD4_9ACTN</name>
<evidence type="ECO:0000313" key="2">
    <source>
        <dbReference type="Proteomes" id="UP001500151"/>
    </source>
</evidence>
<dbReference type="EMBL" id="BAAASJ010000042">
    <property type="protein sequence ID" value="GAA2641288.1"/>
    <property type="molecule type" value="Genomic_DNA"/>
</dbReference>
<gene>
    <name evidence="1" type="ORF">GCM10010307_42560</name>
</gene>
<accession>A0ABP6DCD4</accession>
<comment type="caution">
    <text evidence="1">The sequence shown here is derived from an EMBL/GenBank/DDBJ whole genome shotgun (WGS) entry which is preliminary data.</text>
</comment>
<proteinExistence type="predicted"/>
<protein>
    <submittedName>
        <fullName evidence="1">Uncharacterized protein</fullName>
    </submittedName>
</protein>
<evidence type="ECO:0000313" key="1">
    <source>
        <dbReference type="EMBL" id="GAA2641288.1"/>
    </source>
</evidence>